<dbReference type="Pfam" id="PF01527">
    <property type="entry name" value="HTH_Tnp_1"/>
    <property type="match status" value="1"/>
</dbReference>
<evidence type="ECO:0000313" key="4">
    <source>
        <dbReference type="EMBL" id="MFC0471346.1"/>
    </source>
</evidence>
<dbReference type="EMBL" id="JBHLUX010000032">
    <property type="protein sequence ID" value="MFC0471346.1"/>
    <property type="molecule type" value="Genomic_DNA"/>
</dbReference>
<dbReference type="Pfam" id="PF00665">
    <property type="entry name" value="rve"/>
    <property type="match status" value="1"/>
</dbReference>
<proteinExistence type="predicted"/>
<evidence type="ECO:0000313" key="5">
    <source>
        <dbReference type="Proteomes" id="UP001589838"/>
    </source>
</evidence>
<dbReference type="Gene3D" id="3.30.420.10">
    <property type="entry name" value="Ribonuclease H-like superfamily/Ribonuclease H"/>
    <property type="match status" value="1"/>
</dbReference>
<dbReference type="Proteomes" id="UP001589838">
    <property type="component" value="Unassembled WGS sequence"/>
</dbReference>
<feature type="coiled-coil region" evidence="2">
    <location>
        <begin position="59"/>
        <end position="93"/>
    </location>
</feature>
<dbReference type="InterPro" id="IPR002514">
    <property type="entry name" value="Transposase_8"/>
</dbReference>
<feature type="domain" description="Integrase catalytic" evidence="3">
    <location>
        <begin position="217"/>
        <end position="380"/>
    </location>
</feature>
<dbReference type="NCBIfam" id="NF033516">
    <property type="entry name" value="transpos_IS3"/>
    <property type="match status" value="1"/>
</dbReference>
<gene>
    <name evidence="4" type="ORF">ACFFHM_12815</name>
</gene>
<reference evidence="4 5" key="1">
    <citation type="submission" date="2024-09" db="EMBL/GenBank/DDBJ databases">
        <authorList>
            <person name="Sun Q."/>
            <person name="Mori K."/>
        </authorList>
    </citation>
    <scope>NUCLEOTIDE SEQUENCE [LARGE SCALE GENOMIC DNA]</scope>
    <source>
        <strain evidence="4 5">NCAIM B.02610</strain>
    </source>
</reference>
<dbReference type="InterPro" id="IPR012337">
    <property type="entry name" value="RNaseH-like_sf"/>
</dbReference>
<dbReference type="SUPFAM" id="SSF46689">
    <property type="entry name" value="Homeodomain-like"/>
    <property type="match status" value="1"/>
</dbReference>
<sequence length="396" mass="46880">MRKTFDKEFKLEAVRMVKEDGKKVAEVARELDLAEQTLHNWVTKFNKEQEAGFVGSGNLKPADQQAREFQKRIRDLEEENAILKKANGHLRKKPEIIYHFIEQHQHEFRVAKMCDVLVVSKSGYYEWKKRPKSQQKIRKEKLTAQIKREYLDSRKNYGSPKITKQLNKKGTKVSQKTVTRIMKENNIRSKTVKKYKATTNSKHHLPIYPNLLRQQFKVNHPGEVWVGDITYIWTKEGWLYLASIMDLYSRRIIGWAMSDRMTKELVITALKRAVTTQRPKPGLIHHSDRGSQYASKDYQQVLRQYGIFTSMSRKGNCYDNACIESFHGVIKKELIFHENYHTLNQAKRSIFEYIVSFYNYKRIHSTINYHSPLEFEKLYYARYIAKELLRNTTRSS</sequence>
<dbReference type="InterPro" id="IPR036397">
    <property type="entry name" value="RNaseH_sf"/>
</dbReference>
<dbReference type="RefSeq" id="WP_335963952.1">
    <property type="nucleotide sequence ID" value="NZ_JAXBLX010000070.1"/>
</dbReference>
<evidence type="ECO:0000256" key="1">
    <source>
        <dbReference type="ARBA" id="ARBA00002286"/>
    </source>
</evidence>
<dbReference type="PANTHER" id="PTHR46889">
    <property type="entry name" value="TRANSPOSASE INSF FOR INSERTION SEQUENCE IS3B-RELATED"/>
    <property type="match status" value="1"/>
</dbReference>
<dbReference type="SUPFAM" id="SSF53098">
    <property type="entry name" value="Ribonuclease H-like"/>
    <property type="match status" value="1"/>
</dbReference>
<evidence type="ECO:0000256" key="2">
    <source>
        <dbReference type="SAM" id="Coils"/>
    </source>
</evidence>
<dbReference type="InterPro" id="IPR001584">
    <property type="entry name" value="Integrase_cat-core"/>
</dbReference>
<dbReference type="Pfam" id="PF13333">
    <property type="entry name" value="rve_2"/>
    <property type="match status" value="1"/>
</dbReference>
<accession>A0ABV6KHP8</accession>
<protein>
    <submittedName>
        <fullName evidence="4">IS3 family transposase</fullName>
    </submittedName>
</protein>
<name>A0ABV6KHP8_9BACI</name>
<dbReference type="PROSITE" id="PS50994">
    <property type="entry name" value="INTEGRASE"/>
    <property type="match status" value="1"/>
</dbReference>
<comment type="caution">
    <text evidence="4">The sequence shown here is derived from an EMBL/GenBank/DDBJ whole genome shotgun (WGS) entry which is preliminary data.</text>
</comment>
<dbReference type="Pfam" id="PF13276">
    <property type="entry name" value="HTH_21"/>
    <property type="match status" value="1"/>
</dbReference>
<dbReference type="InterPro" id="IPR048020">
    <property type="entry name" value="Transpos_IS3"/>
</dbReference>
<evidence type="ECO:0000259" key="3">
    <source>
        <dbReference type="PROSITE" id="PS50994"/>
    </source>
</evidence>
<dbReference type="InterPro" id="IPR050900">
    <property type="entry name" value="Transposase_IS3/IS150/IS904"/>
</dbReference>
<comment type="function">
    <text evidence="1">Involved in the transposition of the insertion sequence.</text>
</comment>
<keyword evidence="5" id="KW-1185">Reference proteome</keyword>
<dbReference type="Gene3D" id="1.10.10.60">
    <property type="entry name" value="Homeodomain-like"/>
    <property type="match status" value="1"/>
</dbReference>
<dbReference type="InterPro" id="IPR025948">
    <property type="entry name" value="HTH-like_dom"/>
</dbReference>
<dbReference type="PANTHER" id="PTHR46889:SF4">
    <property type="entry name" value="TRANSPOSASE INSO FOR INSERTION SEQUENCE ELEMENT IS911B-RELATED"/>
    <property type="match status" value="1"/>
</dbReference>
<dbReference type="InterPro" id="IPR009057">
    <property type="entry name" value="Homeodomain-like_sf"/>
</dbReference>
<organism evidence="4 5">
    <name type="scientific">Halalkalibacter kiskunsagensis</name>
    <dbReference type="NCBI Taxonomy" id="1548599"/>
    <lineage>
        <taxon>Bacteria</taxon>
        <taxon>Bacillati</taxon>
        <taxon>Bacillota</taxon>
        <taxon>Bacilli</taxon>
        <taxon>Bacillales</taxon>
        <taxon>Bacillaceae</taxon>
        <taxon>Halalkalibacter</taxon>
    </lineage>
</organism>
<keyword evidence="2" id="KW-0175">Coiled coil</keyword>